<dbReference type="Proteomes" id="UP001142175">
    <property type="component" value="Unassembled WGS sequence"/>
</dbReference>
<evidence type="ECO:0000256" key="1">
    <source>
        <dbReference type="ARBA" id="ARBA00007365"/>
    </source>
</evidence>
<dbReference type="PRINTS" id="PR00153">
    <property type="entry name" value="CSAPPISMRASE"/>
</dbReference>
<dbReference type="PANTHER" id="PTHR45625">
    <property type="entry name" value="PEPTIDYL-PROLYL CIS-TRANS ISOMERASE-RELATED"/>
    <property type="match status" value="1"/>
</dbReference>
<name>A0A9X2P6Z9_9BACT</name>
<keyword evidence="2 4" id="KW-0697">Rotamase</keyword>
<keyword evidence="3 4" id="KW-0413">Isomerase</keyword>
<dbReference type="InterPro" id="IPR002130">
    <property type="entry name" value="Cyclophilin-type_PPIase_dom"/>
</dbReference>
<proteinExistence type="inferred from homology"/>
<comment type="function">
    <text evidence="4">PPIases accelerate the folding of proteins. It catalyzes the cis-trans isomerization of proline imidic peptide bonds in oligopeptides.</text>
</comment>
<reference evidence="6" key="1">
    <citation type="submission" date="2022-08" db="EMBL/GenBank/DDBJ databases">
        <authorList>
            <person name="Zhang D."/>
        </authorList>
    </citation>
    <scope>NUCLEOTIDE SEQUENCE</scope>
    <source>
        <strain evidence="6">XJ19-11</strain>
    </source>
</reference>
<evidence type="ECO:0000313" key="7">
    <source>
        <dbReference type="Proteomes" id="UP001142175"/>
    </source>
</evidence>
<dbReference type="PROSITE" id="PS50072">
    <property type="entry name" value="CSA_PPIASE_2"/>
    <property type="match status" value="1"/>
</dbReference>
<dbReference type="SUPFAM" id="SSF50891">
    <property type="entry name" value="Cyclophilin-like"/>
    <property type="match status" value="2"/>
</dbReference>
<dbReference type="EC" id="5.2.1.8" evidence="4"/>
<dbReference type="InterPro" id="IPR029000">
    <property type="entry name" value="Cyclophilin-like_dom_sf"/>
</dbReference>
<dbReference type="EMBL" id="JANSUY010000027">
    <property type="protein sequence ID" value="MCR9017306.1"/>
    <property type="molecule type" value="Genomic_DNA"/>
</dbReference>
<evidence type="ECO:0000256" key="3">
    <source>
        <dbReference type="ARBA" id="ARBA00023235"/>
    </source>
</evidence>
<comment type="caution">
    <text evidence="6">The sequence shown here is derived from an EMBL/GenBank/DDBJ whole genome shotgun (WGS) entry which is preliminary data.</text>
</comment>
<evidence type="ECO:0000313" key="6">
    <source>
        <dbReference type="EMBL" id="MCR9017306.1"/>
    </source>
</evidence>
<dbReference type="GO" id="GO:0006457">
    <property type="term" value="P:protein folding"/>
    <property type="evidence" value="ECO:0007669"/>
    <property type="project" value="InterPro"/>
</dbReference>
<dbReference type="Gene3D" id="2.40.100.10">
    <property type="entry name" value="Cyclophilin-like"/>
    <property type="match status" value="2"/>
</dbReference>
<comment type="catalytic activity">
    <reaction evidence="4">
        <text>[protein]-peptidylproline (omega=180) = [protein]-peptidylproline (omega=0)</text>
        <dbReference type="Rhea" id="RHEA:16237"/>
        <dbReference type="Rhea" id="RHEA-COMP:10747"/>
        <dbReference type="Rhea" id="RHEA-COMP:10748"/>
        <dbReference type="ChEBI" id="CHEBI:83833"/>
        <dbReference type="ChEBI" id="CHEBI:83834"/>
        <dbReference type="EC" id="5.2.1.8"/>
    </reaction>
</comment>
<dbReference type="RefSeq" id="WP_258425146.1">
    <property type="nucleotide sequence ID" value="NZ_JANSUY010000027.1"/>
</dbReference>
<dbReference type="Pfam" id="PF00160">
    <property type="entry name" value="Pro_isomerase"/>
    <property type="match status" value="2"/>
</dbReference>
<accession>A0A9X2P6Z9</accession>
<dbReference type="AlphaFoldDB" id="A0A9X2P6Z9"/>
<sequence>MKRLSFIPVVLLVLALFSCSVEKDYVVKIQTKHGDMYAVLFDEAPKHKQNFIELAEAGRFDSTEFHRIIKGFMIQGGDVFAKEKLPANTWPTIEAEIVHGLIHKKGMIAAARMDDKVNPEKRSSGSQFYIVQGKTYAPDELVTDMELLSETYFKYIQLGSNVALKEEYARLYEAQQFDSLRQRMLSEKANLEAFYNLNLEEPMTPKQVQTYTTIGGTPHLDGEYTVFGEVIKGLDVMEKIASVQTGQRGKPLDPIYMKVTVELISKAKISKEFGYVYEINK</sequence>
<evidence type="ECO:0000259" key="5">
    <source>
        <dbReference type="PROSITE" id="PS50072"/>
    </source>
</evidence>
<gene>
    <name evidence="6" type="ORF">NU887_19885</name>
</gene>
<feature type="domain" description="PPIase cyclophilin-type" evidence="5">
    <location>
        <begin position="34"/>
        <end position="257"/>
    </location>
</feature>
<dbReference type="InterPro" id="IPR044666">
    <property type="entry name" value="Cyclophilin_A-like"/>
</dbReference>
<keyword evidence="7" id="KW-1185">Reference proteome</keyword>
<dbReference type="PANTHER" id="PTHR45625:SF4">
    <property type="entry name" value="PEPTIDYLPROLYL ISOMERASE DOMAIN AND WD REPEAT-CONTAINING PROTEIN 1"/>
    <property type="match status" value="1"/>
</dbReference>
<evidence type="ECO:0000256" key="4">
    <source>
        <dbReference type="RuleBase" id="RU363019"/>
    </source>
</evidence>
<dbReference type="CDD" id="cd00317">
    <property type="entry name" value="cyclophilin"/>
    <property type="match status" value="1"/>
</dbReference>
<dbReference type="PROSITE" id="PS00170">
    <property type="entry name" value="CSA_PPIASE_1"/>
    <property type="match status" value="1"/>
</dbReference>
<protein>
    <recommendedName>
        <fullName evidence="4">Peptidyl-prolyl cis-trans isomerase</fullName>
        <shortName evidence="4">PPIase</shortName>
        <ecNumber evidence="4">5.2.1.8</ecNumber>
    </recommendedName>
</protein>
<organism evidence="6 7">
    <name type="scientific">Aquiflexum gelatinilyticum</name>
    <dbReference type="NCBI Taxonomy" id="2961943"/>
    <lineage>
        <taxon>Bacteria</taxon>
        <taxon>Pseudomonadati</taxon>
        <taxon>Bacteroidota</taxon>
        <taxon>Cytophagia</taxon>
        <taxon>Cytophagales</taxon>
        <taxon>Cyclobacteriaceae</taxon>
        <taxon>Aquiflexum</taxon>
    </lineage>
</organism>
<evidence type="ECO:0000256" key="2">
    <source>
        <dbReference type="ARBA" id="ARBA00023110"/>
    </source>
</evidence>
<dbReference type="GO" id="GO:0003755">
    <property type="term" value="F:peptidyl-prolyl cis-trans isomerase activity"/>
    <property type="evidence" value="ECO:0007669"/>
    <property type="project" value="UniProtKB-UniRule"/>
</dbReference>
<dbReference type="InterPro" id="IPR020892">
    <property type="entry name" value="Cyclophilin-type_PPIase_CS"/>
</dbReference>
<comment type="similarity">
    <text evidence="1 4">Belongs to the cyclophilin-type PPIase family.</text>
</comment>
<dbReference type="PROSITE" id="PS51257">
    <property type="entry name" value="PROKAR_LIPOPROTEIN"/>
    <property type="match status" value="1"/>
</dbReference>